<accession>A0A1I5LYD0</accession>
<evidence type="ECO:0000313" key="3">
    <source>
        <dbReference type="Proteomes" id="UP000198857"/>
    </source>
</evidence>
<keyword evidence="3" id="KW-1185">Reference proteome</keyword>
<evidence type="ECO:0000313" key="2">
    <source>
        <dbReference type="EMBL" id="SFP02167.1"/>
    </source>
</evidence>
<evidence type="ECO:0000256" key="1">
    <source>
        <dbReference type="SAM" id="Phobius"/>
    </source>
</evidence>
<dbReference type="EMBL" id="FOWQ01000002">
    <property type="protein sequence ID" value="SFP02167.1"/>
    <property type="molecule type" value="Genomic_DNA"/>
</dbReference>
<reference evidence="3" key="1">
    <citation type="submission" date="2016-10" db="EMBL/GenBank/DDBJ databases">
        <authorList>
            <person name="Varghese N."/>
            <person name="Submissions S."/>
        </authorList>
    </citation>
    <scope>NUCLEOTIDE SEQUENCE [LARGE SCALE GENOMIC DNA]</scope>
    <source>
        <strain evidence="3">DSM 44208</strain>
    </source>
</reference>
<dbReference type="STRING" id="1523247.SAMN05660464_1988"/>
<name>A0A1I5LYD0_9ACTN</name>
<dbReference type="Proteomes" id="UP000198857">
    <property type="component" value="Unassembled WGS sequence"/>
</dbReference>
<sequence>MVTVTRLARTVEVRLPAGVARAGATVRRRVRLVAALLPPVARGAPTRPVSEYKAPCYWLDYRCGFVRRGLPGEVLRRVAGGPPTHHDVERAAAALARASALSIVPVAVEVALRAPERLPRAVAAGLLVSSPLTCSLALGDVGRYDAVGVLALALLSTGRVVWLRLPLPVSAALLAGTVAGAVASEEFLLAVLAPTAVAAVSRLARERQASRTARRWLLGGVLAPGALVAGASLLVPAPRGAVAAARAQAARAGVGPPGALGDALSALERGYVENLAFFRLFRPAAVGLSWGLWAGCHLLTAGVLGRLLGAGADGRHRRAATVHALVATVLSTAGVDFRRWWGLALTGLLATLVLLDPPRPAEPVSRTAIVAALATAAAGVALRDVSVHPWGAPRVDRALPVRT</sequence>
<dbReference type="AlphaFoldDB" id="A0A1I5LYD0"/>
<keyword evidence="1" id="KW-0812">Transmembrane</keyword>
<keyword evidence="1" id="KW-0472">Membrane</keyword>
<proteinExistence type="predicted"/>
<evidence type="ECO:0008006" key="4">
    <source>
        <dbReference type="Google" id="ProtNLM"/>
    </source>
</evidence>
<protein>
    <recommendedName>
        <fullName evidence="4">Dolichyl-phosphate-mannose-protein mannosyltransferase</fullName>
    </recommendedName>
</protein>
<gene>
    <name evidence="2" type="ORF">SAMN05660464_1988</name>
</gene>
<organism evidence="2 3">
    <name type="scientific">Geodermatophilus dictyosporus</name>
    <dbReference type="NCBI Taxonomy" id="1523247"/>
    <lineage>
        <taxon>Bacteria</taxon>
        <taxon>Bacillati</taxon>
        <taxon>Actinomycetota</taxon>
        <taxon>Actinomycetes</taxon>
        <taxon>Geodermatophilales</taxon>
        <taxon>Geodermatophilaceae</taxon>
        <taxon>Geodermatophilus</taxon>
    </lineage>
</organism>
<feature type="transmembrane region" description="Helical" evidence="1">
    <location>
        <begin position="161"/>
        <end position="181"/>
    </location>
</feature>
<feature type="transmembrane region" description="Helical" evidence="1">
    <location>
        <begin position="187"/>
        <end position="204"/>
    </location>
</feature>
<keyword evidence="1" id="KW-1133">Transmembrane helix</keyword>
<feature type="transmembrane region" description="Helical" evidence="1">
    <location>
        <begin position="290"/>
        <end position="308"/>
    </location>
</feature>
<feature type="transmembrane region" description="Helical" evidence="1">
    <location>
        <begin position="216"/>
        <end position="235"/>
    </location>
</feature>